<protein>
    <submittedName>
        <fullName evidence="3">Uncharacterized protein</fullName>
    </submittedName>
</protein>
<dbReference type="AlphaFoldDB" id="A0A2C5ZHX7"/>
<gene>
    <name evidence="3" type="ORF">CDD82_2293</name>
</gene>
<evidence type="ECO:0000256" key="2">
    <source>
        <dbReference type="SAM" id="SignalP"/>
    </source>
</evidence>
<organism evidence="3 4">
    <name type="scientific">Ophiocordyceps australis</name>
    <dbReference type="NCBI Taxonomy" id="1399860"/>
    <lineage>
        <taxon>Eukaryota</taxon>
        <taxon>Fungi</taxon>
        <taxon>Dikarya</taxon>
        <taxon>Ascomycota</taxon>
        <taxon>Pezizomycotina</taxon>
        <taxon>Sordariomycetes</taxon>
        <taxon>Hypocreomycetidae</taxon>
        <taxon>Hypocreales</taxon>
        <taxon>Ophiocordycipitaceae</taxon>
        <taxon>Ophiocordyceps</taxon>
    </lineage>
</organism>
<evidence type="ECO:0000256" key="1">
    <source>
        <dbReference type="SAM" id="Phobius"/>
    </source>
</evidence>
<evidence type="ECO:0000313" key="3">
    <source>
        <dbReference type="EMBL" id="PHH79616.1"/>
    </source>
</evidence>
<feature type="transmembrane region" description="Helical" evidence="1">
    <location>
        <begin position="195"/>
        <end position="213"/>
    </location>
</feature>
<feature type="chain" id="PRO_5012248369" evidence="2">
    <location>
        <begin position="23"/>
        <end position="231"/>
    </location>
</feature>
<dbReference type="GO" id="GO:0005789">
    <property type="term" value="C:endoplasmic reticulum membrane"/>
    <property type="evidence" value="ECO:0007669"/>
    <property type="project" value="TreeGrafter"/>
</dbReference>
<dbReference type="InterPro" id="IPR019433">
    <property type="entry name" value="GPI_ManTrfase_II_coact_Pga1"/>
</dbReference>
<evidence type="ECO:0000313" key="4">
    <source>
        <dbReference type="Proteomes" id="UP000224854"/>
    </source>
</evidence>
<dbReference type="OrthoDB" id="3360032at2759"/>
<keyword evidence="1" id="KW-1133">Transmembrane helix</keyword>
<comment type="caution">
    <text evidence="3">The sequence shown here is derived from an EMBL/GenBank/DDBJ whole genome shotgun (WGS) entry which is preliminary data.</text>
</comment>
<feature type="signal peptide" evidence="2">
    <location>
        <begin position="1"/>
        <end position="22"/>
    </location>
</feature>
<reference evidence="3 4" key="1">
    <citation type="submission" date="2017-06" db="EMBL/GenBank/DDBJ databases">
        <title>Ant-infecting Ophiocordyceps genomes reveal a high diversity of potential behavioral manipulation genes and a possible major role for enterotoxins.</title>
        <authorList>
            <person name="De Bekker C."/>
            <person name="Evans H.C."/>
            <person name="Brachmann A."/>
            <person name="Hughes D.P."/>
        </authorList>
    </citation>
    <scope>NUCLEOTIDE SEQUENCE [LARGE SCALE GENOMIC DNA]</scope>
    <source>
        <strain evidence="3 4">1348a</strain>
    </source>
</reference>
<sequence length="231" mass="25452">MKPCNSLHKLLMLMLALFPVAAVANVEKVIFSGPAPVRKSLTEAVLSHVDIAGLAPHWPSMRSNLSRVFPMDNVKGYPSWLLLHGLQHGQRYEVRVCWAAVEPSRFELDIYELGHVWESQELGQSLAQYAIQGQPDAAAFSHQEQTSALLIRIQAAADYFTHNVELMTNPPPVLVDIILDPYLSGVFPRSLVPTAGYLIIVALVTCLAARCIISTLQSVATSIESQPKKQD</sequence>
<keyword evidence="2" id="KW-0732">Signal</keyword>
<dbReference type="Pfam" id="PF10333">
    <property type="entry name" value="Pga1"/>
    <property type="match status" value="1"/>
</dbReference>
<dbReference type="GO" id="GO:0000030">
    <property type="term" value="F:mannosyltransferase activity"/>
    <property type="evidence" value="ECO:0007669"/>
    <property type="project" value="TreeGrafter"/>
</dbReference>
<dbReference type="PANTHER" id="PTHR28022:SF1">
    <property type="entry name" value="GPI MANNOSYLTRANSFERASE 2 SUBUNIT PGA1"/>
    <property type="match status" value="1"/>
</dbReference>
<keyword evidence="1" id="KW-0472">Membrane</keyword>
<dbReference type="GO" id="GO:0006506">
    <property type="term" value="P:GPI anchor biosynthetic process"/>
    <property type="evidence" value="ECO:0007669"/>
    <property type="project" value="TreeGrafter"/>
</dbReference>
<keyword evidence="1" id="KW-0812">Transmembrane</keyword>
<keyword evidence="4" id="KW-1185">Reference proteome</keyword>
<dbReference type="PANTHER" id="PTHR28022">
    <property type="entry name" value="GPI MANNOSYLTRANSFERASE 2 SUBUNIT PGA1"/>
    <property type="match status" value="1"/>
</dbReference>
<dbReference type="Proteomes" id="UP000224854">
    <property type="component" value="Unassembled WGS sequence"/>
</dbReference>
<dbReference type="GO" id="GO:0031501">
    <property type="term" value="C:mannosyltransferase complex"/>
    <property type="evidence" value="ECO:0007669"/>
    <property type="project" value="TreeGrafter"/>
</dbReference>
<dbReference type="EMBL" id="NJEU01000180">
    <property type="protein sequence ID" value="PHH79616.1"/>
    <property type="molecule type" value="Genomic_DNA"/>
</dbReference>
<accession>A0A2C5ZHX7</accession>
<proteinExistence type="predicted"/>
<name>A0A2C5ZHX7_9HYPO</name>